<keyword evidence="2" id="KW-1185">Reference proteome</keyword>
<organism evidence="1 2">
    <name type="scientific">Anabaena lutea FACHB-196</name>
    <dbReference type="NCBI Taxonomy" id="2692881"/>
    <lineage>
        <taxon>Bacteria</taxon>
        <taxon>Bacillati</taxon>
        <taxon>Cyanobacteriota</taxon>
        <taxon>Cyanophyceae</taxon>
        <taxon>Nostocales</taxon>
        <taxon>Nostocaceae</taxon>
        <taxon>Anabaena</taxon>
    </lineage>
</organism>
<gene>
    <name evidence="1" type="ORF">H6G59_19470</name>
</gene>
<sequence>MISAELNEYIPLLQSDDIEGCKSRILKEICREISISCVIGLIEIANLKRDSGIAISDGAVDIYVPQNPAPSHLISKYCGLRAMQKLCDLYAGLYIRVYSVRSALIRCRNRYIRKFCVENPNSIHQVAETFGLDTYWIQKKILLTNNQ</sequence>
<comment type="caution">
    <text evidence="1">The sequence shown here is derived from an EMBL/GenBank/DDBJ whole genome shotgun (WGS) entry which is preliminary data.</text>
</comment>
<evidence type="ECO:0000313" key="1">
    <source>
        <dbReference type="EMBL" id="MBD2570036.1"/>
    </source>
</evidence>
<dbReference type="EMBL" id="JACJST010000020">
    <property type="protein sequence ID" value="MBD2570036.1"/>
    <property type="molecule type" value="Genomic_DNA"/>
</dbReference>
<reference evidence="1 2" key="1">
    <citation type="journal article" date="2020" name="ISME J.">
        <title>Comparative genomics reveals insights into cyanobacterial evolution and habitat adaptation.</title>
        <authorList>
            <person name="Chen M.Y."/>
            <person name="Teng W.K."/>
            <person name="Zhao L."/>
            <person name="Hu C.X."/>
            <person name="Zhou Y.K."/>
            <person name="Han B.P."/>
            <person name="Song L.R."/>
            <person name="Shu W.S."/>
        </authorList>
    </citation>
    <scope>NUCLEOTIDE SEQUENCE [LARGE SCALE GENOMIC DNA]</scope>
    <source>
        <strain evidence="1 2">FACHB-196</strain>
    </source>
</reference>
<evidence type="ECO:0000313" key="2">
    <source>
        <dbReference type="Proteomes" id="UP000640531"/>
    </source>
</evidence>
<dbReference type="RefSeq" id="WP_190717397.1">
    <property type="nucleotide sequence ID" value="NZ_JACJST010000020.1"/>
</dbReference>
<dbReference type="Proteomes" id="UP000640531">
    <property type="component" value="Unassembled WGS sequence"/>
</dbReference>
<protein>
    <recommendedName>
        <fullName evidence="3">Mor transcription activator domain-containing protein</fullName>
    </recommendedName>
</protein>
<evidence type="ECO:0008006" key="3">
    <source>
        <dbReference type="Google" id="ProtNLM"/>
    </source>
</evidence>
<proteinExistence type="predicted"/>
<name>A0ABR8FJS9_9NOST</name>
<accession>A0ABR8FJS9</accession>